<dbReference type="GO" id="GO:0016020">
    <property type="term" value="C:membrane"/>
    <property type="evidence" value="ECO:0007669"/>
    <property type="project" value="UniProtKB-SubCell"/>
</dbReference>
<evidence type="ECO:0000256" key="5">
    <source>
        <dbReference type="ARBA" id="ARBA00022679"/>
    </source>
</evidence>
<proteinExistence type="predicted"/>
<evidence type="ECO:0000256" key="6">
    <source>
        <dbReference type="ARBA" id="ARBA00022692"/>
    </source>
</evidence>
<evidence type="ECO:0000256" key="8">
    <source>
        <dbReference type="ARBA" id="ARBA00023136"/>
    </source>
</evidence>
<keyword evidence="5" id="KW-0808">Transferase</keyword>
<gene>
    <name evidence="10" type="ORF">IAB08_04775</name>
</gene>
<evidence type="ECO:0000313" key="10">
    <source>
        <dbReference type="EMBL" id="MBO8432588.1"/>
    </source>
</evidence>
<evidence type="ECO:0000256" key="7">
    <source>
        <dbReference type="ARBA" id="ARBA00022989"/>
    </source>
</evidence>
<keyword evidence="3" id="KW-0474">Menaquinone biosynthesis</keyword>
<feature type="transmembrane region" description="Helical" evidence="9">
    <location>
        <begin position="135"/>
        <end position="153"/>
    </location>
</feature>
<feature type="transmembrane region" description="Helical" evidence="9">
    <location>
        <begin position="80"/>
        <end position="99"/>
    </location>
</feature>
<dbReference type="GO" id="GO:0004659">
    <property type="term" value="F:prenyltransferase activity"/>
    <property type="evidence" value="ECO:0007669"/>
    <property type="project" value="InterPro"/>
</dbReference>
<evidence type="ECO:0000256" key="2">
    <source>
        <dbReference type="ARBA" id="ARBA00004863"/>
    </source>
</evidence>
<feature type="transmembrane region" description="Helical" evidence="9">
    <location>
        <begin position="105"/>
        <end position="123"/>
    </location>
</feature>
<keyword evidence="8 9" id="KW-0472">Membrane</keyword>
<dbReference type="CDD" id="cd13962">
    <property type="entry name" value="PT_UbiA_UBIAD1"/>
    <property type="match status" value="1"/>
</dbReference>
<evidence type="ECO:0000256" key="9">
    <source>
        <dbReference type="SAM" id="Phobius"/>
    </source>
</evidence>
<name>A0A9D9DS96_9BACT</name>
<dbReference type="GO" id="GO:0009234">
    <property type="term" value="P:menaquinone biosynthetic process"/>
    <property type="evidence" value="ECO:0007669"/>
    <property type="project" value="UniProtKB-KW"/>
</dbReference>
<dbReference type="Proteomes" id="UP000823612">
    <property type="component" value="Unassembled WGS sequence"/>
</dbReference>
<reference evidence="10" key="2">
    <citation type="journal article" date="2021" name="PeerJ">
        <title>Extensive microbial diversity within the chicken gut microbiome revealed by metagenomics and culture.</title>
        <authorList>
            <person name="Gilroy R."/>
            <person name="Ravi A."/>
            <person name="Getino M."/>
            <person name="Pursley I."/>
            <person name="Horton D.L."/>
            <person name="Alikhan N.F."/>
            <person name="Baker D."/>
            <person name="Gharbi K."/>
            <person name="Hall N."/>
            <person name="Watson M."/>
            <person name="Adriaenssens E.M."/>
            <person name="Foster-Nyarko E."/>
            <person name="Jarju S."/>
            <person name="Secka A."/>
            <person name="Antonio M."/>
            <person name="Oren A."/>
            <person name="Chaudhuri R.R."/>
            <person name="La Ragione R."/>
            <person name="Hildebrand F."/>
            <person name="Pallen M.J."/>
        </authorList>
    </citation>
    <scope>NUCLEOTIDE SEQUENCE</scope>
    <source>
        <strain evidence="10">2889</strain>
    </source>
</reference>
<keyword evidence="7 9" id="KW-1133">Transmembrane helix</keyword>
<dbReference type="Pfam" id="PF01040">
    <property type="entry name" value="UbiA"/>
    <property type="match status" value="1"/>
</dbReference>
<dbReference type="GO" id="GO:0042371">
    <property type="term" value="P:vitamin K biosynthetic process"/>
    <property type="evidence" value="ECO:0007669"/>
    <property type="project" value="TreeGrafter"/>
</dbReference>
<protein>
    <submittedName>
        <fullName evidence="10">Prenyltransferase</fullName>
    </submittedName>
</protein>
<evidence type="ECO:0000256" key="4">
    <source>
        <dbReference type="ARBA" id="ARBA00022475"/>
    </source>
</evidence>
<dbReference type="InterPro" id="IPR000537">
    <property type="entry name" value="UbiA_prenyltransferase"/>
</dbReference>
<dbReference type="Gene3D" id="1.10.357.140">
    <property type="entry name" value="UbiA prenyltransferase"/>
    <property type="match status" value="1"/>
</dbReference>
<feature type="transmembrane region" description="Helical" evidence="9">
    <location>
        <begin position="15"/>
        <end position="35"/>
    </location>
</feature>
<accession>A0A9D9DS96</accession>
<dbReference type="AlphaFoldDB" id="A0A9D9DS96"/>
<dbReference type="PANTHER" id="PTHR13929:SF0">
    <property type="entry name" value="UBIA PRENYLTRANSFERASE DOMAIN-CONTAINING PROTEIN 1"/>
    <property type="match status" value="1"/>
</dbReference>
<evidence type="ECO:0000313" key="11">
    <source>
        <dbReference type="Proteomes" id="UP000823612"/>
    </source>
</evidence>
<dbReference type="EMBL" id="JADIMZ010000072">
    <property type="protein sequence ID" value="MBO8432588.1"/>
    <property type="molecule type" value="Genomic_DNA"/>
</dbReference>
<reference evidence="10" key="1">
    <citation type="submission" date="2020-10" db="EMBL/GenBank/DDBJ databases">
        <authorList>
            <person name="Gilroy R."/>
        </authorList>
    </citation>
    <scope>NUCLEOTIDE SEQUENCE</scope>
    <source>
        <strain evidence="10">2889</strain>
    </source>
</reference>
<comment type="subcellular location">
    <subcellularLocation>
        <location evidence="1">Membrane</location>
        <topology evidence="1">Multi-pass membrane protein</topology>
    </subcellularLocation>
</comment>
<evidence type="ECO:0000256" key="1">
    <source>
        <dbReference type="ARBA" id="ARBA00004141"/>
    </source>
</evidence>
<sequence>MPGIVAIGMALQYEGFSVGFALVALFGVMAAHLGMNLADDYFDYQIGSGEKRVRMASEGIRARIAKYPYLSSGEASLKELKMAIVSFLGVSMVAGAVIVYGRGTFPLYIALVGAFLGISYSGWPFRLAYHGLGELIVGLMFGPLLMIGVQYAACGILDARILLTSTAMGLLVTNILYSHSVLDRQADARMDKRLLSICGVRSRISWTGCIRILS</sequence>
<dbReference type="InterPro" id="IPR044878">
    <property type="entry name" value="UbiA_sf"/>
</dbReference>
<keyword evidence="6 9" id="KW-0812">Transmembrane</keyword>
<comment type="pathway">
    <text evidence="2">Quinol/quinone metabolism; menaquinone biosynthesis.</text>
</comment>
<dbReference type="InterPro" id="IPR026046">
    <property type="entry name" value="UBIAD1"/>
</dbReference>
<evidence type="ECO:0000256" key="3">
    <source>
        <dbReference type="ARBA" id="ARBA00022428"/>
    </source>
</evidence>
<keyword evidence="4" id="KW-1003">Cell membrane</keyword>
<organism evidence="10 11">
    <name type="scientific">Candidatus Pullibacteroides excrementavium</name>
    <dbReference type="NCBI Taxonomy" id="2840905"/>
    <lineage>
        <taxon>Bacteria</taxon>
        <taxon>Pseudomonadati</taxon>
        <taxon>Bacteroidota</taxon>
        <taxon>Bacteroidia</taxon>
        <taxon>Bacteroidales</taxon>
        <taxon>Candidatus Pullibacteroides</taxon>
    </lineage>
</organism>
<comment type="caution">
    <text evidence="10">The sequence shown here is derived from an EMBL/GenBank/DDBJ whole genome shotgun (WGS) entry which is preliminary data.</text>
</comment>
<dbReference type="PANTHER" id="PTHR13929">
    <property type="entry name" value="1,4-DIHYDROXY-2-NAPHTHOATE OCTAPRENYLTRANSFERASE"/>
    <property type="match status" value="1"/>
</dbReference>